<dbReference type="OrthoDB" id="2455619at2"/>
<dbReference type="InterPro" id="IPR046318">
    <property type="entry name" value="DUF5344"/>
</dbReference>
<protein>
    <submittedName>
        <fullName evidence="1">Uncharacterized protein</fullName>
    </submittedName>
</protein>
<dbReference type="EMBL" id="QXIR01000033">
    <property type="protein sequence ID" value="RIW29380.1"/>
    <property type="molecule type" value="Genomic_DNA"/>
</dbReference>
<name>A0A3A1QW59_9BACI</name>
<dbReference type="Pfam" id="PF17279">
    <property type="entry name" value="DUF5344"/>
    <property type="match status" value="1"/>
</dbReference>
<accession>A0A3A1QW59</accession>
<evidence type="ECO:0000313" key="2">
    <source>
        <dbReference type="Proteomes" id="UP000265801"/>
    </source>
</evidence>
<dbReference type="Proteomes" id="UP000265801">
    <property type="component" value="Unassembled WGS sequence"/>
</dbReference>
<dbReference type="RefSeq" id="WP_119548907.1">
    <property type="nucleotide sequence ID" value="NZ_QXIR01000033.1"/>
</dbReference>
<comment type="caution">
    <text evidence="1">The sequence shown here is derived from an EMBL/GenBank/DDBJ whole genome shotgun (WGS) entry which is preliminary data.</text>
</comment>
<sequence>MTEIKMEYGEIEVNLNEIRNACGSLQPQGTQPIEGNMLECTRRLEETTKSLQNLLFRYQKILNQNISSTYKSVDFMRETDRQVSGNIKDHVQIQEHR</sequence>
<evidence type="ECO:0000313" key="1">
    <source>
        <dbReference type="EMBL" id="RIW29380.1"/>
    </source>
</evidence>
<gene>
    <name evidence="1" type="ORF">D3H55_19145</name>
</gene>
<dbReference type="AlphaFoldDB" id="A0A3A1QW59"/>
<reference evidence="1 2" key="1">
    <citation type="submission" date="2018-09" db="EMBL/GenBank/DDBJ databases">
        <title>Bacillus saliacetes sp. nov., isolated from Thai shrimp paste (Ka-pi).</title>
        <authorList>
            <person name="Daroonpunt R."/>
            <person name="Tanasupawat S."/>
            <person name="Yiamsombut S."/>
        </authorList>
    </citation>
    <scope>NUCLEOTIDE SEQUENCE [LARGE SCALE GENOMIC DNA]</scope>
    <source>
        <strain evidence="1 2">SKP7-4</strain>
    </source>
</reference>
<keyword evidence="2" id="KW-1185">Reference proteome</keyword>
<organism evidence="1 2">
    <name type="scientific">Bacillus salacetis</name>
    <dbReference type="NCBI Taxonomy" id="2315464"/>
    <lineage>
        <taxon>Bacteria</taxon>
        <taxon>Bacillati</taxon>
        <taxon>Bacillota</taxon>
        <taxon>Bacilli</taxon>
        <taxon>Bacillales</taxon>
        <taxon>Bacillaceae</taxon>
        <taxon>Bacillus</taxon>
    </lineage>
</organism>
<proteinExistence type="predicted"/>